<dbReference type="KEGG" id="cal:CAALFM_CR07540CA"/>
<dbReference type="CGD" id="CAL0000191361">
    <property type="gene designation" value="orf19.10155"/>
</dbReference>
<dbReference type="eggNOG" id="ENOG502RIX0">
    <property type="taxonomic scope" value="Eukaryota"/>
</dbReference>
<keyword evidence="3" id="KW-1185">Reference proteome</keyword>
<dbReference type="STRING" id="237561.A0A1D8PTI6"/>
<accession>A0A1D8PTI6</accession>
<proteinExistence type="predicted"/>
<dbReference type="GeneID" id="3648001"/>
<reference evidence="2 3" key="3">
    <citation type="journal article" date="2013" name="Genome Biol.">
        <title>Assembly of a phased diploid Candida albicans genome facilitates allele-specific measurements and provides a simple model for repeat and indel structure.</title>
        <authorList>
            <person name="Muzzey D."/>
            <person name="Schwartz K."/>
            <person name="Weissman J.S."/>
            <person name="Sherlock G."/>
        </authorList>
    </citation>
    <scope>NUCLEOTIDE SEQUENCE [LARGE SCALE GENOMIC DNA]</scope>
    <source>
        <strain evidence="3">SC5314 / ATCC MYA-2876</strain>
    </source>
</reference>
<dbReference type="VEuPathDB" id="FungiDB:CR_07540C_A"/>
<dbReference type="Proteomes" id="UP000000559">
    <property type="component" value="Chromosome R"/>
</dbReference>
<dbReference type="RefSeq" id="XP_710397.2">
    <property type="nucleotide sequence ID" value="XM_705305.2"/>
</dbReference>
<reference evidence="2 3" key="2">
    <citation type="journal article" date="2007" name="Genome Biol.">
        <title>Assembly of the Candida albicans genome into sixteen supercontigs aligned on the eight chromosomes.</title>
        <authorList>
            <person name="van het Hoog M."/>
            <person name="Rast T.J."/>
            <person name="Martchenko M."/>
            <person name="Grindle S."/>
            <person name="Dignard D."/>
            <person name="Hogues H."/>
            <person name="Cuomo C."/>
            <person name="Berriman M."/>
            <person name="Scherer S."/>
            <person name="Magee B.B."/>
            <person name="Whiteway M."/>
            <person name="Chibana H."/>
            <person name="Nantel A."/>
            <person name="Magee P.T."/>
        </authorList>
    </citation>
    <scope>GENOME REANNOTATION</scope>
    <source>
        <strain evidence="3">SC5314 / ATCC MYA-2876</strain>
    </source>
</reference>
<name>A0A1D8PTI6_CANAL</name>
<evidence type="ECO:0000313" key="2">
    <source>
        <dbReference type="EMBL" id="AOW31447.1"/>
    </source>
</evidence>
<organism evidence="2 3">
    <name type="scientific">Candida albicans (strain SC5314 / ATCC MYA-2876)</name>
    <name type="common">Yeast</name>
    <dbReference type="NCBI Taxonomy" id="237561"/>
    <lineage>
        <taxon>Eukaryota</taxon>
        <taxon>Fungi</taxon>
        <taxon>Dikarya</taxon>
        <taxon>Ascomycota</taxon>
        <taxon>Saccharomycotina</taxon>
        <taxon>Pichiomycetes</taxon>
        <taxon>Debaryomycetaceae</taxon>
        <taxon>Candida/Lodderomyces clade</taxon>
        <taxon>Candida</taxon>
    </lineage>
</organism>
<protein>
    <submittedName>
        <fullName evidence="2">Uncharacterized protein</fullName>
    </submittedName>
</protein>
<evidence type="ECO:0000313" key="1">
    <source>
        <dbReference type="CGD" id="CAL0000191361"/>
    </source>
</evidence>
<dbReference type="EMBL" id="CP017630">
    <property type="protein sequence ID" value="AOW31447.1"/>
    <property type="molecule type" value="Genomic_DNA"/>
</dbReference>
<gene>
    <name evidence="2" type="ordered locus">CAALFM_CR07540CA</name>
    <name evidence="1" type="ordered locus">orf19.10155</name>
</gene>
<dbReference type="InParanoid" id="A0A1D8PTI6"/>
<sequence length="607" mass="71102">MPPHGLLENRSEYSKSFNVLDYTQIVDNNQRLFLNNTILSKLLSNIVHPLVFNGLLSLTCCYFESNAYKSFSFVHNYQIRLIFHELYLRYHLISIRSLTDIIDKIDRRDKQNSKDTDDLYIGLIGSILLNYISLYDDNQTSFAFSNGIIQLSIQVIELAHKQNQDNFKGGYIEHLILASKSSFFPSYPSLPCLVEFKEMLEKFRRYLVMKKVSNNGILSNIHALNQFVNKLLGICNTNDSINNNPKLLKQLLREWLLIIPTNLYLFNTNPSDSHCIPNTTPTTDTLAAFAINNNDNNNIIQYKIIVMMYYETLSKVLDNFFPKTLFYNLYSFGSCFTRPIEFAKLDSQKIRLINLQIFSKYCLKVCKFFKIRFQLLNNLLTNNFEYLDQFVYSINEVPIKKFNNHVLKPINFLHFPKSVQLPIEDLQYINSFIQDTSNNDNNNSNQSLYNYNHQHLAHFSTSFYNDPQINFHGINMGYLDHDQYQYQNRQNNCFGFVNTLYKQYSQLINKHLQESYSNIFRGDKRQQSLLRLSVSSPSSSLSPLLSQHILQQQSVELLTDYEPVYARLIEENASIENNLDNDEKLAWIVNFEELRKQEMDITTEQDS</sequence>
<dbReference type="OrthoDB" id="4023059at2759"/>
<reference evidence="2 3" key="1">
    <citation type="journal article" date="2004" name="Proc. Natl. Acad. Sci. U.S.A.">
        <title>The diploid genome sequence of Candida albicans.</title>
        <authorList>
            <person name="Jones T."/>
            <person name="Federspiel N.A."/>
            <person name="Chibana H."/>
            <person name="Dungan J."/>
            <person name="Kalman S."/>
            <person name="Magee B.B."/>
            <person name="Newport G."/>
            <person name="Thorstenson Y.R."/>
            <person name="Agabian N."/>
            <person name="Magee P.T."/>
            <person name="Davis R.W."/>
            <person name="Scherer S."/>
        </authorList>
    </citation>
    <scope>NUCLEOTIDE SEQUENCE [LARGE SCALE GENOMIC DNA]</scope>
    <source>
        <strain evidence="3">SC5314 / ATCC MYA-2876</strain>
    </source>
</reference>
<dbReference type="AlphaFoldDB" id="A0A1D8PTI6"/>
<evidence type="ECO:0000313" key="3">
    <source>
        <dbReference type="Proteomes" id="UP000000559"/>
    </source>
</evidence>